<dbReference type="InterPro" id="IPR019933">
    <property type="entry name" value="DivIVA_domain"/>
</dbReference>
<evidence type="ECO:0000256" key="2">
    <source>
        <dbReference type="SAM" id="MobiDB-lite"/>
    </source>
</evidence>
<protein>
    <submittedName>
        <fullName evidence="3">DivIVA domain-containing protein</fullName>
    </submittedName>
</protein>
<name>A0A3M2LGE0_9NOCA</name>
<keyword evidence="1" id="KW-0175">Coiled coil</keyword>
<gene>
    <name evidence="3" type="ORF">EBN03_01430</name>
</gene>
<dbReference type="AlphaFoldDB" id="A0A3M2LGE0"/>
<feature type="coiled-coil region" evidence="1">
    <location>
        <begin position="68"/>
        <end position="95"/>
    </location>
</feature>
<keyword evidence="4" id="KW-1185">Reference proteome</keyword>
<evidence type="ECO:0000256" key="1">
    <source>
        <dbReference type="SAM" id="Coils"/>
    </source>
</evidence>
<evidence type="ECO:0000313" key="4">
    <source>
        <dbReference type="Proteomes" id="UP000279275"/>
    </source>
</evidence>
<comment type="caution">
    <text evidence="3">The sequence shown here is derived from an EMBL/GenBank/DDBJ whole genome shotgun (WGS) entry which is preliminary data.</text>
</comment>
<dbReference type="Gene3D" id="6.10.250.660">
    <property type="match status" value="1"/>
</dbReference>
<proteinExistence type="predicted"/>
<accession>A0A3M2LGE0</accession>
<dbReference type="NCBIfam" id="TIGR03544">
    <property type="entry name" value="DivI1A_domain"/>
    <property type="match status" value="1"/>
</dbReference>
<dbReference type="Proteomes" id="UP000279275">
    <property type="component" value="Unassembled WGS sequence"/>
</dbReference>
<reference evidence="3 4" key="1">
    <citation type="submission" date="2018-10" db="EMBL/GenBank/DDBJ databases">
        <title>Isolation from cow dung.</title>
        <authorList>
            <person name="Ling L."/>
        </authorList>
    </citation>
    <scope>NUCLEOTIDE SEQUENCE [LARGE SCALE GENOMIC DNA]</scope>
    <source>
        <strain evidence="3 4">NEAU-LL90</strain>
    </source>
</reference>
<dbReference type="OrthoDB" id="3404379at2"/>
<feature type="region of interest" description="Disordered" evidence="2">
    <location>
        <begin position="116"/>
        <end position="135"/>
    </location>
</feature>
<dbReference type="RefSeq" id="WP_122185997.1">
    <property type="nucleotide sequence ID" value="NZ_RFFH01000001.1"/>
</dbReference>
<evidence type="ECO:0000313" key="3">
    <source>
        <dbReference type="EMBL" id="RMI35025.1"/>
    </source>
</evidence>
<sequence length="135" mass="13682">MLTLLLYVLIVGLVAGVLFLVASAVFGRGEDLPPLPAGTTATALPAIGIGGDDVRALRFQQVVRGYKASEVDWALARLADRIDELETELDIARGGGVSVTPVADYPAQPGAAYPAAPTVGYPASAPGTPGPAAGQ</sequence>
<organism evidence="3 4">
    <name type="scientific">Nocardia stercoris</name>
    <dbReference type="NCBI Taxonomy" id="2483361"/>
    <lineage>
        <taxon>Bacteria</taxon>
        <taxon>Bacillati</taxon>
        <taxon>Actinomycetota</taxon>
        <taxon>Actinomycetes</taxon>
        <taxon>Mycobacteriales</taxon>
        <taxon>Nocardiaceae</taxon>
        <taxon>Nocardia</taxon>
    </lineage>
</organism>
<dbReference type="EMBL" id="RFFH01000001">
    <property type="protein sequence ID" value="RMI35025.1"/>
    <property type="molecule type" value="Genomic_DNA"/>
</dbReference>